<gene>
    <name evidence="2" type="ORF">CAMGR0001_2083</name>
</gene>
<proteinExistence type="predicted"/>
<reference evidence="2 3" key="1">
    <citation type="submission" date="2009-07" db="EMBL/GenBank/DDBJ databases">
        <authorList>
            <person name="Madupu R."/>
            <person name="Sebastian Y."/>
            <person name="Durkin A.S."/>
            <person name="Torralba M."/>
            <person name="Methe B."/>
            <person name="Sutton G.G."/>
            <person name="Strausberg R.L."/>
            <person name="Nelson K.E."/>
        </authorList>
    </citation>
    <scope>NUCLEOTIDE SEQUENCE [LARGE SCALE GENOMIC DNA]</scope>
    <source>
        <strain evidence="2 3">RM3268</strain>
    </source>
</reference>
<sequence length="232" mass="27643">MAKLSEPRDTQSAKDEREKRETEAIEQVLIDIRKRLRIADKANRNFDLLIAFNGMMNETIDESFCITHDPNLFPEFKILTHFYQSEEAKDEILTAFVDFFKNIMEAKAKKNDIIIRYENYLEAIELLNHAFYFSEYSTGEPYIRDPFGRNCDCDPYPEYERFMRAATEYFAPFKEQKERYDLLNNTQKIRDKFSDTLILKARMYQIVGVDKNKKATLANKIYKYFYPNDKDA</sequence>
<comment type="caution">
    <text evidence="2">The sequence shown here is derived from an EMBL/GenBank/DDBJ whole genome shotgun (WGS) entry which is preliminary data.</text>
</comment>
<dbReference type="EMBL" id="ACYG01000032">
    <property type="protein sequence ID" value="EEV16384.1"/>
    <property type="molecule type" value="Genomic_DNA"/>
</dbReference>
<dbReference type="eggNOG" id="ENOG5031B78">
    <property type="taxonomic scope" value="Bacteria"/>
</dbReference>
<dbReference type="STRING" id="824.CGRAC_1544"/>
<keyword evidence="3" id="KW-1185">Reference proteome</keyword>
<evidence type="ECO:0000313" key="3">
    <source>
        <dbReference type="Proteomes" id="UP000005709"/>
    </source>
</evidence>
<dbReference type="AlphaFoldDB" id="C8PLS2"/>
<organism evidence="2 3">
    <name type="scientific">Campylobacter gracilis RM3268</name>
    <dbReference type="NCBI Taxonomy" id="553220"/>
    <lineage>
        <taxon>Bacteria</taxon>
        <taxon>Pseudomonadati</taxon>
        <taxon>Campylobacterota</taxon>
        <taxon>Epsilonproteobacteria</taxon>
        <taxon>Campylobacterales</taxon>
        <taxon>Campylobacteraceae</taxon>
        <taxon>Campylobacter</taxon>
    </lineage>
</organism>
<evidence type="ECO:0000256" key="1">
    <source>
        <dbReference type="SAM" id="MobiDB-lite"/>
    </source>
</evidence>
<feature type="region of interest" description="Disordered" evidence="1">
    <location>
        <begin position="1"/>
        <end position="20"/>
    </location>
</feature>
<protein>
    <submittedName>
        <fullName evidence="2">Uncharacterized protein</fullName>
    </submittedName>
</protein>
<dbReference type="RefSeq" id="WP_005873360.1">
    <property type="nucleotide sequence ID" value="NZ_ACYG01000032.1"/>
</dbReference>
<evidence type="ECO:0000313" key="2">
    <source>
        <dbReference type="EMBL" id="EEV16384.1"/>
    </source>
</evidence>
<dbReference type="Proteomes" id="UP000005709">
    <property type="component" value="Unassembled WGS sequence"/>
</dbReference>
<accession>C8PLS2</accession>
<name>C8PLS2_9BACT</name>